<dbReference type="SMART" id="SM00236">
    <property type="entry name" value="fCBD"/>
    <property type="match status" value="1"/>
</dbReference>
<evidence type="ECO:0000256" key="2">
    <source>
        <dbReference type="ARBA" id="ARBA00022737"/>
    </source>
</evidence>
<protein>
    <submittedName>
        <fullName evidence="7">Uncharacterized protein</fullName>
    </submittedName>
</protein>
<proteinExistence type="predicted"/>
<keyword evidence="3" id="KW-1015">Disulfide bond</keyword>
<keyword evidence="8" id="KW-1185">Reference proteome</keyword>
<dbReference type="AlphaFoldDB" id="A0AAD5LGJ7"/>
<dbReference type="InterPro" id="IPR000177">
    <property type="entry name" value="Apple"/>
</dbReference>
<dbReference type="CDD" id="cd01100">
    <property type="entry name" value="APPLE_Factor_XI_like"/>
    <property type="match status" value="1"/>
</dbReference>
<dbReference type="EMBL" id="JAKCXM010000157">
    <property type="protein sequence ID" value="KAJ0400312.1"/>
    <property type="molecule type" value="Genomic_DNA"/>
</dbReference>
<dbReference type="Proteomes" id="UP001209570">
    <property type="component" value="Unassembled WGS sequence"/>
</dbReference>
<evidence type="ECO:0000313" key="7">
    <source>
        <dbReference type="EMBL" id="KAJ0400312.1"/>
    </source>
</evidence>
<dbReference type="GO" id="GO:0005576">
    <property type="term" value="C:extracellular region"/>
    <property type="evidence" value="ECO:0007669"/>
    <property type="project" value="InterPro"/>
</dbReference>
<dbReference type="InterPro" id="IPR003609">
    <property type="entry name" value="Pan_app"/>
</dbReference>
<evidence type="ECO:0000259" key="6">
    <source>
        <dbReference type="SMART" id="SM00236"/>
    </source>
</evidence>
<dbReference type="PANTHER" id="PTHR33946:SF4">
    <property type="entry name" value="COAGULATION FACTOR XI"/>
    <property type="match status" value="1"/>
</dbReference>
<dbReference type="InterPro" id="IPR000254">
    <property type="entry name" value="CBD"/>
</dbReference>
<dbReference type="GO" id="GO:0005975">
    <property type="term" value="P:carbohydrate metabolic process"/>
    <property type="evidence" value="ECO:0007669"/>
    <property type="project" value="InterPro"/>
</dbReference>
<feature type="compositionally biased region" description="Pro residues" evidence="4">
    <location>
        <begin position="55"/>
        <end position="76"/>
    </location>
</feature>
<comment type="caution">
    <text evidence="7">The sequence shown here is derived from an EMBL/GenBank/DDBJ whole genome shotgun (WGS) entry which is preliminary data.</text>
</comment>
<reference evidence="7" key="1">
    <citation type="submission" date="2021-12" db="EMBL/GenBank/DDBJ databases">
        <title>Prjna785345.</title>
        <authorList>
            <person name="Rujirawat T."/>
            <person name="Krajaejun T."/>
        </authorList>
    </citation>
    <scope>NUCLEOTIDE SEQUENCE</scope>
    <source>
        <strain evidence="7">Pi057C3</strain>
    </source>
</reference>
<evidence type="ECO:0000256" key="4">
    <source>
        <dbReference type="SAM" id="MobiDB-lite"/>
    </source>
</evidence>
<dbReference type="Pfam" id="PF14295">
    <property type="entry name" value="PAN_4"/>
    <property type="match status" value="1"/>
</dbReference>
<feature type="domain" description="Apple" evidence="5">
    <location>
        <begin position="115"/>
        <end position="183"/>
    </location>
</feature>
<dbReference type="PANTHER" id="PTHR33946">
    <property type="match status" value="1"/>
</dbReference>
<organism evidence="7 8">
    <name type="scientific">Pythium insidiosum</name>
    <name type="common">Pythiosis disease agent</name>
    <dbReference type="NCBI Taxonomy" id="114742"/>
    <lineage>
        <taxon>Eukaryota</taxon>
        <taxon>Sar</taxon>
        <taxon>Stramenopiles</taxon>
        <taxon>Oomycota</taxon>
        <taxon>Peronosporomycetes</taxon>
        <taxon>Pythiales</taxon>
        <taxon>Pythiaceae</taxon>
        <taxon>Pythium</taxon>
    </lineage>
</organism>
<evidence type="ECO:0000259" key="5">
    <source>
        <dbReference type="SMART" id="SM00223"/>
    </source>
</evidence>
<evidence type="ECO:0000256" key="3">
    <source>
        <dbReference type="ARBA" id="ARBA00023157"/>
    </source>
</evidence>
<accession>A0AAD5LGJ7</accession>
<evidence type="ECO:0000313" key="8">
    <source>
        <dbReference type="Proteomes" id="UP001209570"/>
    </source>
</evidence>
<dbReference type="GO" id="GO:0030248">
    <property type="term" value="F:cellulose binding"/>
    <property type="evidence" value="ECO:0007669"/>
    <property type="project" value="InterPro"/>
</dbReference>
<feature type="region of interest" description="Disordered" evidence="4">
    <location>
        <begin position="50"/>
        <end position="78"/>
    </location>
</feature>
<dbReference type="Gene3D" id="3.50.4.10">
    <property type="entry name" value="Hepatocyte Growth Factor"/>
    <property type="match status" value="1"/>
</dbReference>
<feature type="domain" description="CBM1" evidence="6">
    <location>
        <begin position="78"/>
        <end position="109"/>
    </location>
</feature>
<gene>
    <name evidence="7" type="ORF">P43SY_002060</name>
</gene>
<dbReference type="SMART" id="SM00223">
    <property type="entry name" value="APPLE"/>
    <property type="match status" value="1"/>
</dbReference>
<dbReference type="GO" id="GO:0006508">
    <property type="term" value="P:proteolysis"/>
    <property type="evidence" value="ECO:0007669"/>
    <property type="project" value="InterPro"/>
</dbReference>
<evidence type="ECO:0000256" key="1">
    <source>
        <dbReference type="ARBA" id="ARBA00022729"/>
    </source>
</evidence>
<keyword evidence="1" id="KW-0732">Signal</keyword>
<name>A0AAD5LGJ7_PYTIN</name>
<keyword evidence="2" id="KW-0677">Repeat</keyword>
<sequence>MFLSKHSVQLPDGKILFLNRAETAPTNRATSRTPSARTARLFGAASGIINDVLPQPQPQPQPQPPTPQPPQPPACPTPAYSSCGNSAGTTCCPSGFFCQPRNPDFYQCIPTPQQCGEQFTDTDFYGNDIKTVYVSLPSLCCDEFARTPGCNAYTYVNDNPGQPVCYLKSAAGEPSRLVGAAPPD</sequence>